<accession>A0A848F7M1</accession>
<evidence type="ECO:0000256" key="2">
    <source>
        <dbReference type="RuleBase" id="RU362097"/>
    </source>
</evidence>
<sequence length="449" mass="46216">MALLAGCASVRPSAEAAAPLATVAQPAEATAADRAAAAWWAQFGDPLLPGLVEEALRANPQVTSAQAALRQARALRDLAASGLYPNVGASASAGRNRARNVSSNQFQAGFDAAWEPDLFGRTRAGVEAAEADVAASRLSLADVQVSLAAEVAVDLITLRGLQARLALAQANLASQQETFQIAQWRLQAGLATSLEAEQARAAAEQTQAQIPALQLSMAQFASALAVLTGRPPALPRLNQVAPIPVAPEGLAQSLPTDTLRQRPDVRAAETRVRAALARVTQADAARYPTFRLSGSLGLSALTLGSLTGPGTVVSSLLAGLSLPVFDAGAIDAQVRAQQAAAQQSAASLQAVALNALKEVEDALVELRSSRERQATLGRAAEAAANAALLATQQYGSGLVDFQTVLQTQRTQLALQDNLAAAQADAAIAHVRLYKALGGGWQPDGAPAAP</sequence>
<dbReference type="InterPro" id="IPR003423">
    <property type="entry name" value="OMP_efflux"/>
</dbReference>
<organism evidence="3 4">
    <name type="scientific">Azohydromonas caseinilytica</name>
    <dbReference type="NCBI Taxonomy" id="2728836"/>
    <lineage>
        <taxon>Bacteria</taxon>
        <taxon>Pseudomonadati</taxon>
        <taxon>Pseudomonadota</taxon>
        <taxon>Betaproteobacteria</taxon>
        <taxon>Burkholderiales</taxon>
        <taxon>Sphaerotilaceae</taxon>
        <taxon>Azohydromonas</taxon>
    </lineage>
</organism>
<dbReference type="PANTHER" id="PTHR30203:SF25">
    <property type="entry name" value="OUTER MEMBRANE PROTEIN-RELATED"/>
    <property type="match status" value="1"/>
</dbReference>
<dbReference type="NCBIfam" id="TIGR01845">
    <property type="entry name" value="outer_NodT"/>
    <property type="match status" value="1"/>
</dbReference>
<evidence type="ECO:0000313" key="4">
    <source>
        <dbReference type="Proteomes" id="UP000574067"/>
    </source>
</evidence>
<dbReference type="PANTHER" id="PTHR30203">
    <property type="entry name" value="OUTER MEMBRANE CATION EFFLUX PROTEIN"/>
    <property type="match status" value="1"/>
</dbReference>
<protein>
    <submittedName>
        <fullName evidence="3">Efflux transporter outer membrane subunit</fullName>
    </submittedName>
</protein>
<dbReference type="Gene3D" id="2.20.200.10">
    <property type="entry name" value="Outer membrane efflux proteins (OEP)"/>
    <property type="match status" value="1"/>
</dbReference>
<dbReference type="GO" id="GO:0015562">
    <property type="term" value="F:efflux transmembrane transporter activity"/>
    <property type="evidence" value="ECO:0007669"/>
    <property type="project" value="InterPro"/>
</dbReference>
<evidence type="ECO:0000256" key="1">
    <source>
        <dbReference type="ARBA" id="ARBA00007613"/>
    </source>
</evidence>
<dbReference type="SUPFAM" id="SSF56954">
    <property type="entry name" value="Outer membrane efflux proteins (OEP)"/>
    <property type="match status" value="1"/>
</dbReference>
<keyword evidence="2" id="KW-0812">Transmembrane</keyword>
<keyword evidence="2" id="KW-1134">Transmembrane beta strand</keyword>
<comment type="similarity">
    <text evidence="1 2">Belongs to the outer membrane factor (OMF) (TC 1.B.17) family.</text>
</comment>
<evidence type="ECO:0000313" key="3">
    <source>
        <dbReference type="EMBL" id="NML14250.1"/>
    </source>
</evidence>
<reference evidence="3 4" key="1">
    <citation type="submission" date="2020-04" db="EMBL/GenBank/DDBJ databases">
        <title>Azohydromonas sp. isolated from soil.</title>
        <authorList>
            <person name="Dahal R.H."/>
        </authorList>
    </citation>
    <scope>NUCLEOTIDE SEQUENCE [LARGE SCALE GENOMIC DNA]</scope>
    <source>
        <strain evidence="3 4">G-1-1-14</strain>
    </source>
</reference>
<keyword evidence="2" id="KW-0472">Membrane</keyword>
<keyword evidence="2" id="KW-0449">Lipoprotein</keyword>
<dbReference type="Proteomes" id="UP000574067">
    <property type="component" value="Unassembled WGS sequence"/>
</dbReference>
<proteinExistence type="inferred from homology"/>
<dbReference type="Pfam" id="PF02321">
    <property type="entry name" value="OEP"/>
    <property type="match status" value="2"/>
</dbReference>
<comment type="caution">
    <text evidence="3">The sequence shown here is derived from an EMBL/GenBank/DDBJ whole genome shotgun (WGS) entry which is preliminary data.</text>
</comment>
<dbReference type="InterPro" id="IPR010131">
    <property type="entry name" value="MdtP/NodT-like"/>
</dbReference>
<dbReference type="Gene3D" id="1.20.1600.10">
    <property type="entry name" value="Outer membrane efflux proteins (OEP)"/>
    <property type="match status" value="1"/>
</dbReference>
<keyword evidence="4" id="KW-1185">Reference proteome</keyword>
<dbReference type="EMBL" id="JABBFW010000002">
    <property type="protein sequence ID" value="NML14250.1"/>
    <property type="molecule type" value="Genomic_DNA"/>
</dbReference>
<keyword evidence="2" id="KW-0564">Palmitate</keyword>
<dbReference type="GO" id="GO:0005886">
    <property type="term" value="C:plasma membrane"/>
    <property type="evidence" value="ECO:0007669"/>
    <property type="project" value="UniProtKB-SubCell"/>
</dbReference>
<gene>
    <name evidence="3" type="ORF">HHL10_04560</name>
</gene>
<comment type="subcellular location">
    <subcellularLocation>
        <location evidence="2">Cell membrane</location>
        <topology evidence="2">Lipid-anchor</topology>
    </subcellularLocation>
</comment>
<dbReference type="AlphaFoldDB" id="A0A848F7M1"/>
<name>A0A848F7M1_9BURK</name>